<evidence type="ECO:0000313" key="2">
    <source>
        <dbReference type="EMBL" id="KAL2820207.1"/>
    </source>
</evidence>
<dbReference type="PANTHER" id="PTHR35605:SF1">
    <property type="entry name" value="ECP2 EFFECTOR PROTEIN DOMAIN-CONTAINING PROTEIN-RELATED"/>
    <property type="match status" value="1"/>
</dbReference>
<comment type="caution">
    <text evidence="2">The sequence shown here is derived from an EMBL/GenBank/DDBJ whole genome shotgun (WGS) entry which is preliminary data.</text>
</comment>
<feature type="chain" id="PRO_5047326915" evidence="1">
    <location>
        <begin position="19"/>
        <end position="202"/>
    </location>
</feature>
<protein>
    <submittedName>
        <fullName evidence="2">Uncharacterized protein</fullName>
    </submittedName>
</protein>
<evidence type="ECO:0000256" key="1">
    <source>
        <dbReference type="SAM" id="SignalP"/>
    </source>
</evidence>
<feature type="signal peptide" evidence="1">
    <location>
        <begin position="1"/>
        <end position="18"/>
    </location>
</feature>
<reference evidence="2 3" key="1">
    <citation type="submission" date="2024-07" db="EMBL/GenBank/DDBJ databases">
        <title>Section-level genome sequencing and comparative genomics of Aspergillus sections Usti and Cavernicolus.</title>
        <authorList>
            <consortium name="Lawrence Berkeley National Laboratory"/>
            <person name="Nybo J.L."/>
            <person name="Vesth T.C."/>
            <person name="Theobald S."/>
            <person name="Frisvad J.C."/>
            <person name="Larsen T.O."/>
            <person name="Kjaerboelling I."/>
            <person name="Rothschild-Mancinelli K."/>
            <person name="Lyhne E.K."/>
            <person name="Kogle M.E."/>
            <person name="Barry K."/>
            <person name="Clum A."/>
            <person name="Na H."/>
            <person name="Ledsgaard L."/>
            <person name="Lin J."/>
            <person name="Lipzen A."/>
            <person name="Kuo A."/>
            <person name="Riley R."/>
            <person name="Mondo S."/>
            <person name="LaButti K."/>
            <person name="Haridas S."/>
            <person name="Pangalinan J."/>
            <person name="Salamov A.A."/>
            <person name="Simmons B.A."/>
            <person name="Magnuson J.K."/>
            <person name="Chen J."/>
            <person name="Drula E."/>
            <person name="Henrissat B."/>
            <person name="Wiebenga A."/>
            <person name="Lubbers R.J."/>
            <person name="Gomes A.C."/>
            <person name="Makela M.R."/>
            <person name="Stajich J."/>
            <person name="Grigoriev I.V."/>
            <person name="Mortensen U.H."/>
            <person name="De vries R.P."/>
            <person name="Baker S.E."/>
            <person name="Andersen M.R."/>
        </authorList>
    </citation>
    <scope>NUCLEOTIDE SEQUENCE [LARGE SCALE GENOMIC DNA]</scope>
    <source>
        <strain evidence="2 3">CBS 600.67</strain>
    </source>
</reference>
<keyword evidence="1" id="KW-0732">Signal</keyword>
<accession>A0ABR4HXI6</accession>
<proteinExistence type="predicted"/>
<organism evidence="2 3">
    <name type="scientific">Aspergillus cavernicola</name>
    <dbReference type="NCBI Taxonomy" id="176166"/>
    <lineage>
        <taxon>Eukaryota</taxon>
        <taxon>Fungi</taxon>
        <taxon>Dikarya</taxon>
        <taxon>Ascomycota</taxon>
        <taxon>Pezizomycotina</taxon>
        <taxon>Eurotiomycetes</taxon>
        <taxon>Eurotiomycetidae</taxon>
        <taxon>Eurotiales</taxon>
        <taxon>Aspergillaceae</taxon>
        <taxon>Aspergillus</taxon>
        <taxon>Aspergillus subgen. Nidulantes</taxon>
    </lineage>
</organism>
<keyword evidence="3" id="KW-1185">Reference proteome</keyword>
<dbReference type="PANTHER" id="PTHR35605">
    <property type="entry name" value="ECP2 EFFECTOR PROTEIN DOMAIN-CONTAINING PROTEIN-RELATED"/>
    <property type="match status" value="1"/>
</dbReference>
<dbReference type="Proteomes" id="UP001610335">
    <property type="component" value="Unassembled WGS sequence"/>
</dbReference>
<dbReference type="EMBL" id="JBFXLS010000071">
    <property type="protein sequence ID" value="KAL2820207.1"/>
    <property type="molecule type" value="Genomic_DNA"/>
</dbReference>
<sequence length="202" mass="22667">MHSIIITLIALITMMASANTTTANATLPNLPFPEDIDSPMEWDVKPSPDTPEIVLTGTVEEVYAQLLKINPNYDEDWKDDTTFDDGNELEARGDISPNDTLYCSDEHHADSDSIKKGIAHLRKVKGKPKLYPRSCKRISCSWLSGIFWCNFNHETKTLPSYNNIAQGAQVIYNHCRSNQVIGLAGTLDHTDHWRVDVAYSNC</sequence>
<evidence type="ECO:0000313" key="3">
    <source>
        <dbReference type="Proteomes" id="UP001610335"/>
    </source>
</evidence>
<gene>
    <name evidence="2" type="ORF">BDW59DRAFT_117563</name>
</gene>
<name>A0ABR4HXI6_9EURO</name>